<dbReference type="CDD" id="cd00293">
    <property type="entry name" value="USP-like"/>
    <property type="match status" value="1"/>
</dbReference>
<sequence length="284" mass="30167">MKNATILTVIGANCPNDALSPVAEVARKLDIHLAYLAVGAIPQFPNYGVGMLPYGAPVVPDTWQQSVQETNTNLKAKLDEIEDMLAKEGLSGDVTSAYAEPTGLADLVAWRAKICDLSFICNGLRDDPHTFKNVLHGLLFNAAAPVVINDVAGTKALSAKNVLVAWNTSLPAARAVKQALPLLKRSKAITVACFDPVMSKMADGENPGSDVGKWLTRHGCNVTVEQQPSGGKEIATCILQRAEEIGADLVVAGAYGRSRLREDLFGGTTASLSEQADMPVFMAH</sequence>
<protein>
    <submittedName>
        <fullName evidence="3">Nucleotide-binding universal stress UspA family protein</fullName>
    </submittedName>
</protein>
<accession>A0A497X4G6</accession>
<comment type="caution">
    <text evidence="3">The sequence shown here is derived from an EMBL/GenBank/DDBJ whole genome shotgun (WGS) entry which is preliminary data.</text>
</comment>
<dbReference type="SUPFAM" id="SSF52402">
    <property type="entry name" value="Adenine nucleotide alpha hydrolases-like"/>
    <property type="match status" value="1"/>
</dbReference>
<dbReference type="Proteomes" id="UP000269157">
    <property type="component" value="Unassembled WGS sequence"/>
</dbReference>
<name>A0A497X4G6_9RHOB</name>
<evidence type="ECO:0000313" key="3">
    <source>
        <dbReference type="EMBL" id="RLJ60106.1"/>
    </source>
</evidence>
<dbReference type="PRINTS" id="PR01438">
    <property type="entry name" value="UNVRSLSTRESS"/>
</dbReference>
<organism evidence="3 4">
    <name type="scientific">Litoreibacter meonggei</name>
    <dbReference type="NCBI Taxonomy" id="1049199"/>
    <lineage>
        <taxon>Bacteria</taxon>
        <taxon>Pseudomonadati</taxon>
        <taxon>Pseudomonadota</taxon>
        <taxon>Alphaproteobacteria</taxon>
        <taxon>Rhodobacterales</taxon>
        <taxon>Roseobacteraceae</taxon>
        <taxon>Litoreibacter</taxon>
    </lineage>
</organism>
<dbReference type="EMBL" id="RCCE01000001">
    <property type="protein sequence ID" value="RLJ60106.1"/>
    <property type="molecule type" value="Genomic_DNA"/>
</dbReference>
<dbReference type="Gene3D" id="3.40.50.12370">
    <property type="match status" value="1"/>
</dbReference>
<gene>
    <name evidence="3" type="ORF">BCF46_0300</name>
</gene>
<dbReference type="InterPro" id="IPR006016">
    <property type="entry name" value="UspA"/>
</dbReference>
<feature type="domain" description="UspA" evidence="2">
    <location>
        <begin position="160"/>
        <end position="283"/>
    </location>
</feature>
<dbReference type="RefSeq" id="WP_170157831.1">
    <property type="nucleotide sequence ID" value="NZ_RCCE01000001.1"/>
</dbReference>
<proteinExistence type="inferred from homology"/>
<reference evidence="3 4" key="1">
    <citation type="submission" date="2018-10" db="EMBL/GenBank/DDBJ databases">
        <title>Genomic Encyclopedia of Archaeal and Bacterial Type Strains, Phase II (KMG-II): from individual species to whole genera.</title>
        <authorList>
            <person name="Goeker M."/>
        </authorList>
    </citation>
    <scope>NUCLEOTIDE SEQUENCE [LARGE SCALE GENOMIC DNA]</scope>
    <source>
        <strain evidence="3 4">DSM 29466</strain>
    </source>
</reference>
<comment type="similarity">
    <text evidence="1">Belongs to the universal stress protein A family.</text>
</comment>
<evidence type="ECO:0000313" key="4">
    <source>
        <dbReference type="Proteomes" id="UP000269157"/>
    </source>
</evidence>
<dbReference type="Pfam" id="PF00582">
    <property type="entry name" value="Usp"/>
    <property type="match status" value="1"/>
</dbReference>
<evidence type="ECO:0000256" key="1">
    <source>
        <dbReference type="ARBA" id="ARBA00008791"/>
    </source>
</evidence>
<evidence type="ECO:0000259" key="2">
    <source>
        <dbReference type="Pfam" id="PF00582"/>
    </source>
</evidence>
<keyword evidence="4" id="KW-1185">Reference proteome</keyword>
<dbReference type="InterPro" id="IPR006015">
    <property type="entry name" value="Universal_stress_UspA"/>
</dbReference>
<dbReference type="AlphaFoldDB" id="A0A497X4G6"/>